<evidence type="ECO:0000256" key="4">
    <source>
        <dbReference type="ARBA" id="ARBA00022691"/>
    </source>
</evidence>
<dbReference type="InterPro" id="IPR046341">
    <property type="entry name" value="SET_dom_sf"/>
</dbReference>
<keyword evidence="4" id="KW-0949">S-adenosyl-L-methionine</keyword>
<dbReference type="Gene3D" id="3.30.200.20">
    <property type="entry name" value="Phosphorylase Kinase, domain 1"/>
    <property type="match status" value="1"/>
</dbReference>
<feature type="domain" description="C2H2-type" evidence="14">
    <location>
        <begin position="1509"/>
        <end position="1536"/>
    </location>
</feature>
<dbReference type="InterPro" id="IPR001214">
    <property type="entry name" value="SET_dom"/>
</dbReference>
<dbReference type="Pfam" id="PF00096">
    <property type="entry name" value="zf-C2H2"/>
    <property type="match status" value="4"/>
</dbReference>
<dbReference type="OrthoDB" id="79687at2759"/>
<accession>A0A6P4ZYX4</accession>
<feature type="compositionally biased region" description="Low complexity" evidence="12">
    <location>
        <begin position="776"/>
        <end position="785"/>
    </location>
</feature>
<feature type="domain" description="C2H2-type" evidence="14">
    <location>
        <begin position="1537"/>
        <end position="1564"/>
    </location>
</feature>
<comment type="subcellular location">
    <subcellularLocation>
        <location evidence="1">Nucleus</location>
    </subcellularLocation>
</comment>
<sequence length="1647" mass="184101">MEMLKKLQSTVQSTVSSAASSVLGNPVTREFEIRNHVASGGPGCLWKIYNGTKKTTKQEVSVFVCEKRQFERMSRRDRDAVIEAMKRGVTQLTRLRHPRLLTVQHPLEESRDSLAFATEPVFASLANVLGNYENMPTPVPAAIKDHELYEVEIKYGLLQVTEGLAFLHNDVKMVHGNLTPEVIILNKNGAWKVAGFEFCIPSSNPPDQAAFFPAKEWDENMTPLAQQTLNYHAPEYVLQCACDTQGDLFSLGMLFYAIFNQGKTIMDCGSSLPTYKRNIEQLGSLRMSVLGSVPDPVRECVKLMLNVEPTVRPDADQMSKIPFFDDVGAMTLQYLDTLLQRDNLQKSQFFKGLPKVMSKLPKRVLLQRVLPCLTQEFVNPDMIPFVLPNVLLIADDCSNEEYTRLVLPQLKPVFKVSEPVQIVIILLQKMDLLLSKTPSQDVKDHVLPMVYRAMESSMQPIQERCLAIIPTFSSMVDFSTMKHSIIPRIKTMCLQTSSLSVRVNCLVCLGKMLESLDKWYVLDEILPMLQEIPSREPAVLMGMLGIYKMTLEHKKLGIPRDVLATKVLPFLLPIVIDNALNLKQFNAFMLVIKEMVRQVEQEQRTKLEQLHSMQEEQQRSSLAFTQAAADDAKGTNSMFAGGGGDQQNGGSDSMMDKIWSSFGLGGSKPVAKEPVAASMSGSPAAASSRTSSGSLVDREEPAASLDMSPGRMPNQPAKVNLTLEEKQRLARDQEQQRRLKTQGPIAPTQAKATSSSPKPRDLSKTLLDSKPMVPPSTGTTGMMGSSQGMMGGSTGWSMMGSTTTTSMGMMGMTSTSSGMMGSGPTQSMMGMSSQGMMGMPSQGMMGTGGQGMMGMMGNQGMMGGASPGFQGQTQGQAKPDMSSLDNLFGPPKQKVPMGQMTSSQQQPMGFNQMGDDSVKMASVSSSSSSGSEDESNDKQAASTSGRSNPFANMIDPDFDMSKVPETEDIRIEQYFSKEELAELSKIEMTRYRNMKRNYDVMRMLGLPGKKPYFMERNRRSLVQPKEPPTPPLTSSEEEEDEEWTPELERKKNQRPKKPWFLLPPKKPRISKPKPKTTGPQQNSKAKKKAEATVSKAPSDDDVAKTFMGFQAEEVAEVKAATAAGLAELEKKMEALELEIQEEEAAGPQDGQEEESESDISTDLEEELLTTTLQPPKLQELKEPEPVVDREETQRSRYPKRNIPRKNYKEVELPDDDHYLFCEDCNELYEGDCPVHGPLTVVKDKVVPKGEPNRAVHTLPDYLSVCPSKIKGAGDGVWLDGQAMPKNLVFGPYDGKITGPEIGLTSGYAWQISKNDKVKYYIDATDVTKSSWMRYVNCARNEEEQNLVAFQYYRNIYYRTYKPIRPGTELLVWYGNEYAKELGISEKEETKGEEPSKQKQSIHTNAVAGYGCSRCGKLFSTQDYLDRHVKKLIDITCYIITGIQTGAVAGYRCSRCGKLFSTQDYLDRHVKTHADRSGLKRFKCQHCTYSTNIQNNLKKHMLTHTGERPFKCPTCGKGFIEKGGLKRHQRVHTGEKPYRCEECGRSFNRQSNLTTHMLTHSGLQPHVCTVCGKGCTVRGDLKKHMRLHTGEKPYKCEHCDMRFSDRTGWKCHVINNHTKEFPHRCQVCHRGFLRPHELRTHMQKVHSN</sequence>
<reference evidence="18" key="1">
    <citation type="submission" date="2025-08" db="UniProtKB">
        <authorList>
            <consortium name="RefSeq"/>
        </authorList>
    </citation>
    <scope>IDENTIFICATION</scope>
    <source>
        <tissue evidence="18">Gonad</tissue>
    </source>
</reference>
<dbReference type="InterPro" id="IPR003655">
    <property type="entry name" value="aKRAB"/>
</dbReference>
<evidence type="ECO:0000256" key="1">
    <source>
        <dbReference type="ARBA" id="ARBA00004123"/>
    </source>
</evidence>
<keyword evidence="17" id="KW-1185">Reference proteome</keyword>
<proteinExistence type="inferred from homology"/>
<dbReference type="Gene3D" id="2.170.270.10">
    <property type="entry name" value="SET domain"/>
    <property type="match status" value="1"/>
</dbReference>
<name>A0A6P4ZYX4_BRABE</name>
<keyword evidence="8" id="KW-0862">Zinc</keyword>
<feature type="domain" description="KRAB-related" evidence="16">
    <location>
        <begin position="963"/>
        <end position="1026"/>
    </location>
</feature>
<feature type="compositionally biased region" description="Polar residues" evidence="12">
    <location>
        <begin position="899"/>
        <end position="909"/>
    </location>
</feature>
<dbReference type="SUPFAM" id="SSF56112">
    <property type="entry name" value="Protein kinase-like (PK-like)"/>
    <property type="match status" value="1"/>
</dbReference>
<feature type="compositionally biased region" description="Basic residues" evidence="12">
    <location>
        <begin position="1065"/>
        <end position="1074"/>
    </location>
</feature>
<evidence type="ECO:0000256" key="6">
    <source>
        <dbReference type="ARBA" id="ARBA00022737"/>
    </source>
</evidence>
<dbReference type="InterPro" id="IPR036236">
    <property type="entry name" value="Znf_C2H2_sf"/>
</dbReference>
<feature type="domain" description="C2H2-type" evidence="14">
    <location>
        <begin position="1622"/>
        <end position="1647"/>
    </location>
</feature>
<dbReference type="FunFam" id="3.30.200.20:FF:000179">
    <property type="entry name" value="SCY1 like pseudokinase 2"/>
    <property type="match status" value="1"/>
</dbReference>
<dbReference type="InterPro" id="IPR000719">
    <property type="entry name" value="Prot_kinase_dom"/>
</dbReference>
<feature type="region of interest" description="Disordered" evidence="12">
    <location>
        <begin position="728"/>
        <end position="785"/>
    </location>
</feature>
<dbReference type="InterPro" id="IPR013087">
    <property type="entry name" value="Znf_C2H2_type"/>
</dbReference>
<dbReference type="GO" id="GO:0008270">
    <property type="term" value="F:zinc ion binding"/>
    <property type="evidence" value="ECO:0007669"/>
    <property type="project" value="UniProtKB-KW"/>
</dbReference>
<dbReference type="PROSITE" id="PS50011">
    <property type="entry name" value="PROTEIN_KINASE_DOM"/>
    <property type="match status" value="1"/>
</dbReference>
<dbReference type="SMART" id="SM00317">
    <property type="entry name" value="SET"/>
    <property type="match status" value="1"/>
</dbReference>
<dbReference type="PROSITE" id="PS50280">
    <property type="entry name" value="SET"/>
    <property type="match status" value="1"/>
</dbReference>
<evidence type="ECO:0000259" key="15">
    <source>
        <dbReference type="PROSITE" id="PS50280"/>
    </source>
</evidence>
<dbReference type="InterPro" id="IPR011989">
    <property type="entry name" value="ARM-like"/>
</dbReference>
<evidence type="ECO:0000313" key="18">
    <source>
        <dbReference type="RefSeq" id="XP_019646350.1"/>
    </source>
</evidence>
<dbReference type="CDD" id="cd19193">
    <property type="entry name" value="PR-SET_PRDM7_9"/>
    <property type="match status" value="1"/>
</dbReference>
<dbReference type="InterPro" id="IPR051177">
    <property type="entry name" value="CIK-Related_Protein"/>
</dbReference>
<feature type="compositionally biased region" description="Basic and acidic residues" evidence="12">
    <location>
        <begin position="728"/>
        <end position="737"/>
    </location>
</feature>
<dbReference type="GeneID" id="109486885"/>
<evidence type="ECO:0000259" key="14">
    <source>
        <dbReference type="PROSITE" id="PS50157"/>
    </source>
</evidence>
<dbReference type="GO" id="GO:0032259">
    <property type="term" value="P:methylation"/>
    <property type="evidence" value="ECO:0007669"/>
    <property type="project" value="UniProtKB-KW"/>
</dbReference>
<dbReference type="PROSITE" id="PS00028">
    <property type="entry name" value="ZINC_FINGER_C2H2_1"/>
    <property type="match status" value="6"/>
</dbReference>
<evidence type="ECO:0000259" key="13">
    <source>
        <dbReference type="PROSITE" id="PS50011"/>
    </source>
</evidence>
<dbReference type="SUPFAM" id="SSF48371">
    <property type="entry name" value="ARM repeat"/>
    <property type="match status" value="1"/>
</dbReference>
<dbReference type="Proteomes" id="UP000515135">
    <property type="component" value="Unplaced"/>
</dbReference>
<protein>
    <submittedName>
        <fullName evidence="18">SCY1-like protein 2</fullName>
    </submittedName>
</protein>
<keyword evidence="6" id="KW-0677">Repeat</keyword>
<dbReference type="GO" id="GO:1990837">
    <property type="term" value="F:sequence-specific double-stranded DNA binding"/>
    <property type="evidence" value="ECO:0007669"/>
    <property type="project" value="UniProtKB-ARBA"/>
</dbReference>
<dbReference type="GO" id="GO:0004672">
    <property type="term" value="F:protein kinase activity"/>
    <property type="evidence" value="ECO:0007669"/>
    <property type="project" value="InterPro"/>
</dbReference>
<dbReference type="InterPro" id="IPR044417">
    <property type="entry name" value="PRDM7_9_PR-SET"/>
</dbReference>
<keyword evidence="7 11" id="KW-0863">Zinc-finger</keyword>
<dbReference type="RefSeq" id="XP_019646350.1">
    <property type="nucleotide sequence ID" value="XM_019790791.1"/>
</dbReference>
<feature type="region of interest" description="Disordered" evidence="12">
    <location>
        <begin position="1142"/>
        <end position="1161"/>
    </location>
</feature>
<feature type="compositionally biased region" description="Low complexity" evidence="12">
    <location>
        <begin position="919"/>
        <end position="930"/>
    </location>
</feature>
<dbReference type="FunFam" id="3.30.160.60:FF:002343">
    <property type="entry name" value="Zinc finger protein 33A"/>
    <property type="match status" value="1"/>
</dbReference>
<evidence type="ECO:0000256" key="11">
    <source>
        <dbReference type="PROSITE-ProRule" id="PRU00042"/>
    </source>
</evidence>
<dbReference type="GO" id="GO:0042054">
    <property type="term" value="F:histone methyltransferase activity"/>
    <property type="evidence" value="ECO:0007669"/>
    <property type="project" value="InterPro"/>
</dbReference>
<evidence type="ECO:0000256" key="7">
    <source>
        <dbReference type="ARBA" id="ARBA00022771"/>
    </source>
</evidence>
<dbReference type="PANTHER" id="PTHR12984">
    <property type="entry name" value="SCY1-RELATED S/T PROTEIN KINASE-LIKE"/>
    <property type="match status" value="1"/>
</dbReference>
<feature type="compositionally biased region" description="Polar residues" evidence="12">
    <location>
        <begin position="939"/>
        <end position="950"/>
    </location>
</feature>
<comment type="similarity">
    <text evidence="10">Belongs to the protein kinase superfamily.</text>
</comment>
<dbReference type="SUPFAM" id="SSF82199">
    <property type="entry name" value="SET domain"/>
    <property type="match status" value="1"/>
</dbReference>
<dbReference type="InterPro" id="IPR016024">
    <property type="entry name" value="ARM-type_fold"/>
</dbReference>
<evidence type="ECO:0000256" key="3">
    <source>
        <dbReference type="ARBA" id="ARBA00022679"/>
    </source>
</evidence>
<feature type="region of interest" description="Disordered" evidence="12">
    <location>
        <begin position="673"/>
        <end position="716"/>
    </location>
</feature>
<feature type="domain" description="C2H2-type" evidence="14">
    <location>
        <begin position="1565"/>
        <end position="1592"/>
    </location>
</feature>
<dbReference type="Gene3D" id="1.25.10.10">
    <property type="entry name" value="Leucine-rich Repeat Variant"/>
    <property type="match status" value="1"/>
</dbReference>
<dbReference type="Gene3D" id="1.10.510.10">
    <property type="entry name" value="Transferase(Phosphotransferase) domain 1"/>
    <property type="match status" value="1"/>
</dbReference>
<dbReference type="PROSITE" id="PS50157">
    <property type="entry name" value="ZINC_FINGER_C2H2_2"/>
    <property type="match status" value="8"/>
</dbReference>
<feature type="compositionally biased region" description="Acidic residues" evidence="12">
    <location>
        <begin position="1035"/>
        <end position="1045"/>
    </location>
</feature>
<feature type="region of interest" description="Disordered" evidence="12">
    <location>
        <begin position="633"/>
        <end position="657"/>
    </location>
</feature>
<feature type="compositionally biased region" description="Basic and acidic residues" evidence="12">
    <location>
        <begin position="1178"/>
        <end position="1194"/>
    </location>
</feature>
<feature type="region of interest" description="Disordered" evidence="12">
    <location>
        <begin position="859"/>
        <end position="960"/>
    </location>
</feature>
<dbReference type="PANTHER" id="PTHR12984:SF6">
    <property type="entry name" value="SCY1-LIKE PROTEIN 2"/>
    <property type="match status" value="1"/>
</dbReference>
<keyword evidence="5" id="KW-0479">Metal-binding</keyword>
<keyword evidence="9" id="KW-0539">Nucleus</keyword>
<feature type="region of interest" description="Disordered" evidence="12">
    <location>
        <begin position="1170"/>
        <end position="1195"/>
    </location>
</feature>
<dbReference type="GO" id="GO:0005634">
    <property type="term" value="C:nucleus"/>
    <property type="evidence" value="ECO:0007669"/>
    <property type="project" value="UniProtKB-SubCell"/>
</dbReference>
<dbReference type="GO" id="GO:0005524">
    <property type="term" value="F:ATP binding"/>
    <property type="evidence" value="ECO:0007669"/>
    <property type="project" value="InterPro"/>
</dbReference>
<dbReference type="CDD" id="cd14011">
    <property type="entry name" value="PK_SCY1_like"/>
    <property type="match status" value="1"/>
</dbReference>
<evidence type="ECO:0000256" key="9">
    <source>
        <dbReference type="ARBA" id="ARBA00023242"/>
    </source>
</evidence>
<dbReference type="PROSITE" id="PS50806">
    <property type="entry name" value="KRAB_RELATED"/>
    <property type="match status" value="1"/>
</dbReference>
<dbReference type="SMART" id="SM00220">
    <property type="entry name" value="S_TKc"/>
    <property type="match status" value="1"/>
</dbReference>
<keyword evidence="3" id="KW-0808">Transferase</keyword>
<feature type="domain" description="C2H2-type" evidence="14">
    <location>
        <begin position="1593"/>
        <end position="1621"/>
    </location>
</feature>
<feature type="domain" description="SET" evidence="15">
    <location>
        <begin position="1260"/>
        <end position="1374"/>
    </location>
</feature>
<organism evidence="17 18">
    <name type="scientific">Branchiostoma belcheri</name>
    <name type="common">Amphioxus</name>
    <dbReference type="NCBI Taxonomy" id="7741"/>
    <lineage>
        <taxon>Eukaryota</taxon>
        <taxon>Metazoa</taxon>
        <taxon>Chordata</taxon>
        <taxon>Cephalochordata</taxon>
        <taxon>Leptocardii</taxon>
        <taxon>Amphioxiformes</taxon>
        <taxon>Branchiostomatidae</taxon>
        <taxon>Branchiostoma</taxon>
    </lineage>
</organism>
<evidence type="ECO:0000256" key="10">
    <source>
        <dbReference type="ARBA" id="ARBA00038349"/>
    </source>
</evidence>
<dbReference type="KEGG" id="bbel:109486885"/>
<dbReference type="FunFam" id="3.30.160.60:FF:000303">
    <property type="entry name" value="Zinc finger protein 41"/>
    <property type="match status" value="1"/>
</dbReference>
<dbReference type="FunFam" id="3.30.160.60:FF:000912">
    <property type="entry name" value="Zinc finger protein 660"/>
    <property type="match status" value="1"/>
</dbReference>
<dbReference type="SUPFAM" id="SSF57667">
    <property type="entry name" value="beta-beta-alpha zinc fingers"/>
    <property type="match status" value="4"/>
</dbReference>
<evidence type="ECO:0000256" key="12">
    <source>
        <dbReference type="SAM" id="MobiDB-lite"/>
    </source>
</evidence>
<evidence type="ECO:0000256" key="5">
    <source>
        <dbReference type="ARBA" id="ARBA00022723"/>
    </source>
</evidence>
<dbReference type="GO" id="GO:0006355">
    <property type="term" value="P:regulation of DNA-templated transcription"/>
    <property type="evidence" value="ECO:0007669"/>
    <property type="project" value="InterPro"/>
</dbReference>
<feature type="domain" description="C2H2-type" evidence="14">
    <location>
        <begin position="1481"/>
        <end position="1508"/>
    </location>
</feature>
<dbReference type="SMART" id="SM00355">
    <property type="entry name" value="ZnF_C2H2"/>
    <property type="match status" value="8"/>
</dbReference>
<dbReference type="FunFam" id="1.25.10.10:FF:000189">
    <property type="entry name" value="SCY1-like pseudokinase 2"/>
    <property type="match status" value="1"/>
</dbReference>
<dbReference type="Gene3D" id="3.30.160.60">
    <property type="entry name" value="Classic Zinc Finger"/>
    <property type="match status" value="6"/>
</dbReference>
<feature type="compositionally biased region" description="Low complexity" evidence="12">
    <location>
        <begin position="676"/>
        <end position="688"/>
    </location>
</feature>
<feature type="region of interest" description="Disordered" evidence="12">
    <location>
        <begin position="1018"/>
        <end position="1101"/>
    </location>
</feature>
<keyword evidence="2" id="KW-0489">Methyltransferase</keyword>
<evidence type="ECO:0000259" key="16">
    <source>
        <dbReference type="PROSITE" id="PS50806"/>
    </source>
</evidence>
<dbReference type="Pfam" id="PF21549">
    <property type="entry name" value="PRDM2_PR"/>
    <property type="match status" value="1"/>
</dbReference>
<dbReference type="InterPro" id="IPR011009">
    <property type="entry name" value="Kinase-like_dom_sf"/>
</dbReference>
<evidence type="ECO:0000256" key="8">
    <source>
        <dbReference type="ARBA" id="ARBA00022833"/>
    </source>
</evidence>
<dbReference type="Pfam" id="PF00069">
    <property type="entry name" value="Pkinase"/>
    <property type="match status" value="1"/>
</dbReference>
<feature type="domain" description="C2H2-type" evidence="14">
    <location>
        <begin position="1409"/>
        <end position="1429"/>
    </location>
</feature>
<evidence type="ECO:0000313" key="17">
    <source>
        <dbReference type="Proteomes" id="UP000515135"/>
    </source>
</evidence>
<gene>
    <name evidence="18" type="primary">LOC109486885</name>
</gene>
<feature type="domain" description="Protein kinase" evidence="13">
    <location>
        <begin position="31"/>
        <end position="324"/>
    </location>
</feature>
<feature type="domain" description="C2H2-type" evidence="14">
    <location>
        <begin position="1450"/>
        <end position="1477"/>
    </location>
</feature>
<evidence type="ECO:0000256" key="2">
    <source>
        <dbReference type="ARBA" id="ARBA00022603"/>
    </source>
</evidence>